<name>A0AAV4S8Y8_CAEEX</name>
<dbReference type="AlphaFoldDB" id="A0AAV4S8Y8"/>
<evidence type="ECO:0000313" key="1">
    <source>
        <dbReference type="EMBL" id="GIY30968.1"/>
    </source>
</evidence>
<proteinExistence type="predicted"/>
<evidence type="ECO:0000313" key="2">
    <source>
        <dbReference type="Proteomes" id="UP001054945"/>
    </source>
</evidence>
<keyword evidence="2" id="KW-1185">Reference proteome</keyword>
<organism evidence="1 2">
    <name type="scientific">Caerostris extrusa</name>
    <name type="common">Bark spider</name>
    <name type="synonym">Caerostris bankana</name>
    <dbReference type="NCBI Taxonomy" id="172846"/>
    <lineage>
        <taxon>Eukaryota</taxon>
        <taxon>Metazoa</taxon>
        <taxon>Ecdysozoa</taxon>
        <taxon>Arthropoda</taxon>
        <taxon>Chelicerata</taxon>
        <taxon>Arachnida</taxon>
        <taxon>Araneae</taxon>
        <taxon>Araneomorphae</taxon>
        <taxon>Entelegynae</taxon>
        <taxon>Araneoidea</taxon>
        <taxon>Araneidae</taxon>
        <taxon>Caerostris</taxon>
    </lineage>
</organism>
<comment type="caution">
    <text evidence="1">The sequence shown here is derived from an EMBL/GenBank/DDBJ whole genome shotgun (WGS) entry which is preliminary data.</text>
</comment>
<sequence length="87" mass="9655">MTGNPAAVNKAFQPEQKILKQNKNRAFLFFFLIPCSGEIIEKAQRIVVAIEVRCHCDKDYESRADCSNALSNYCSCSSPASLILLKG</sequence>
<accession>A0AAV4S8Y8</accession>
<dbReference type="EMBL" id="BPLR01009301">
    <property type="protein sequence ID" value="GIY30968.1"/>
    <property type="molecule type" value="Genomic_DNA"/>
</dbReference>
<protein>
    <submittedName>
        <fullName evidence="1">Uncharacterized protein</fullName>
    </submittedName>
</protein>
<gene>
    <name evidence="1" type="ORF">CEXT_549841</name>
</gene>
<reference evidence="1 2" key="1">
    <citation type="submission" date="2021-06" db="EMBL/GenBank/DDBJ databases">
        <title>Caerostris extrusa draft genome.</title>
        <authorList>
            <person name="Kono N."/>
            <person name="Arakawa K."/>
        </authorList>
    </citation>
    <scope>NUCLEOTIDE SEQUENCE [LARGE SCALE GENOMIC DNA]</scope>
</reference>
<dbReference type="Proteomes" id="UP001054945">
    <property type="component" value="Unassembled WGS sequence"/>
</dbReference>